<dbReference type="AlphaFoldDB" id="A0A1W9Z1C6"/>
<dbReference type="InterPro" id="IPR001296">
    <property type="entry name" value="Glyco_trans_1"/>
</dbReference>
<feature type="domain" description="Glycosyl transferase family 1" evidence="2">
    <location>
        <begin position="180"/>
        <end position="339"/>
    </location>
</feature>
<comment type="caution">
    <text evidence="3">The sequence shown here is derived from an EMBL/GenBank/DDBJ whole genome shotgun (WGS) entry which is preliminary data.</text>
</comment>
<dbReference type="CDD" id="cd03801">
    <property type="entry name" value="GT4_PimA-like"/>
    <property type="match status" value="1"/>
</dbReference>
<reference evidence="3 4" key="1">
    <citation type="submission" date="2017-02" db="EMBL/GenBank/DDBJ databases">
        <title>The new phylogeny of genus Mycobacterium.</title>
        <authorList>
            <person name="Tortoli E."/>
            <person name="Trovato A."/>
            <person name="Cirillo D.M."/>
        </authorList>
    </citation>
    <scope>NUCLEOTIDE SEQUENCE [LARGE SCALE GENOMIC DNA]</scope>
    <source>
        <strain evidence="3 4">DSM 45578</strain>
    </source>
</reference>
<proteinExistence type="predicted"/>
<evidence type="ECO:0000256" key="1">
    <source>
        <dbReference type="ARBA" id="ARBA00022679"/>
    </source>
</evidence>
<gene>
    <name evidence="3" type="ORF">BST17_07980</name>
</gene>
<accession>A0A1W9Z1C6</accession>
<keyword evidence="1 3" id="KW-0808">Transferase</keyword>
<evidence type="ECO:0000259" key="2">
    <source>
        <dbReference type="Pfam" id="PF00534"/>
    </source>
</evidence>
<dbReference type="Gene3D" id="3.40.50.2000">
    <property type="entry name" value="Glycogen Phosphorylase B"/>
    <property type="match status" value="2"/>
</dbReference>
<evidence type="ECO:0000313" key="4">
    <source>
        <dbReference type="Proteomes" id="UP000192366"/>
    </source>
</evidence>
<name>A0A1W9Z1C6_MYCBA</name>
<evidence type="ECO:0000313" key="3">
    <source>
        <dbReference type="EMBL" id="ORA05830.1"/>
    </source>
</evidence>
<dbReference type="SUPFAM" id="SSF53756">
    <property type="entry name" value="UDP-Glycosyltransferase/glycogen phosphorylase"/>
    <property type="match status" value="1"/>
</dbReference>
<sequence>MSAAVLFITYTGQLSGAEKLLLEVIGEAQREGREVTVACPDGPVAQALPPGCRHVRIPELSLGGAQGTARAVAAGRLLLRWARTAATVRPLARRPGTDTVVNSVFALPVARLAGVPGGVSWLVHDALTSRVQQAVIRFGRPAVRTAVACTRAAAAPVQALDVPVRVVNYGVRWPVPPQAGTLHDPPVVGMLSLLTPWKGHRVVLDALAELPGVTAEFAGGQFPGDHGFVEELRARAAAPDLAGRVSFPGHVDPEQAMARWDVLVSASVAPEAGPLAVLEAMAHGLPVVATEHGGPVEFLRDGVGMLVLPGDSAALAAALRTVLADGTLRSRMAERGRERIATEHDSAVTLPALLRALTS</sequence>
<dbReference type="Pfam" id="PF00534">
    <property type="entry name" value="Glycos_transf_1"/>
    <property type="match status" value="1"/>
</dbReference>
<dbReference type="OrthoDB" id="8878585at2"/>
<protein>
    <submittedName>
        <fullName evidence="3">Glycosyltransferase</fullName>
    </submittedName>
</protein>
<organism evidence="3 4">
    <name type="scientific">Mycolicibacterium bacteremicum</name>
    <name type="common">Mycobacterium bacteremicum</name>
    <dbReference type="NCBI Taxonomy" id="564198"/>
    <lineage>
        <taxon>Bacteria</taxon>
        <taxon>Bacillati</taxon>
        <taxon>Actinomycetota</taxon>
        <taxon>Actinomycetes</taxon>
        <taxon>Mycobacteriales</taxon>
        <taxon>Mycobacteriaceae</taxon>
        <taxon>Mycolicibacterium</taxon>
    </lineage>
</organism>
<dbReference type="EMBL" id="MVHJ01000005">
    <property type="protein sequence ID" value="ORA05830.1"/>
    <property type="molecule type" value="Genomic_DNA"/>
</dbReference>
<dbReference type="Proteomes" id="UP000192366">
    <property type="component" value="Unassembled WGS sequence"/>
</dbReference>
<dbReference type="GO" id="GO:0016757">
    <property type="term" value="F:glycosyltransferase activity"/>
    <property type="evidence" value="ECO:0007669"/>
    <property type="project" value="InterPro"/>
</dbReference>
<keyword evidence="4" id="KW-1185">Reference proteome</keyword>
<dbReference type="STRING" id="564198.BST17_07980"/>
<dbReference type="PANTHER" id="PTHR12526">
    <property type="entry name" value="GLYCOSYLTRANSFERASE"/>
    <property type="match status" value="1"/>
</dbReference>